<dbReference type="Proteomes" id="UP000198324">
    <property type="component" value="Unassembled WGS sequence"/>
</dbReference>
<reference evidence="1 2" key="1">
    <citation type="submission" date="2017-06" db="EMBL/GenBank/DDBJ databases">
        <authorList>
            <person name="Kim H.J."/>
            <person name="Triplett B.A."/>
        </authorList>
    </citation>
    <scope>NUCLEOTIDE SEQUENCE [LARGE SCALE GENOMIC DNA]</scope>
    <source>
        <strain evidence="1 2">DSM 13116</strain>
    </source>
</reference>
<protein>
    <submittedName>
        <fullName evidence="1">Uncharacterized protein</fullName>
    </submittedName>
</protein>
<accession>A0A238XM89</accession>
<organism evidence="1 2">
    <name type="scientific">Humidesulfovibrio mexicanus</name>
    <dbReference type="NCBI Taxonomy" id="147047"/>
    <lineage>
        <taxon>Bacteria</taxon>
        <taxon>Pseudomonadati</taxon>
        <taxon>Thermodesulfobacteriota</taxon>
        <taxon>Desulfovibrionia</taxon>
        <taxon>Desulfovibrionales</taxon>
        <taxon>Desulfovibrionaceae</taxon>
        <taxon>Humidesulfovibrio</taxon>
    </lineage>
</organism>
<name>A0A238XM89_9BACT</name>
<sequence length="61" mass="6844">MGHTITTIPEKEILGAALEVCLNHRDEFEALLGNEDKAEVALECLSWMVEEAEETEKTAKR</sequence>
<dbReference type="AlphaFoldDB" id="A0A238XM89"/>
<dbReference type="RefSeq" id="WP_089270874.1">
    <property type="nucleotide sequence ID" value="NZ_FZOC01000001.1"/>
</dbReference>
<proteinExistence type="predicted"/>
<evidence type="ECO:0000313" key="2">
    <source>
        <dbReference type="Proteomes" id="UP000198324"/>
    </source>
</evidence>
<dbReference type="EMBL" id="FZOC01000001">
    <property type="protein sequence ID" value="SNR59454.1"/>
    <property type="molecule type" value="Genomic_DNA"/>
</dbReference>
<keyword evidence="2" id="KW-1185">Reference proteome</keyword>
<evidence type="ECO:0000313" key="1">
    <source>
        <dbReference type="EMBL" id="SNR59454.1"/>
    </source>
</evidence>
<gene>
    <name evidence="1" type="ORF">SAMN04488503_0229</name>
</gene>